<dbReference type="EMBL" id="JAABOA010003027">
    <property type="protein sequence ID" value="KAF9579123.1"/>
    <property type="molecule type" value="Genomic_DNA"/>
</dbReference>
<name>A0A9P6FNV5_9FUNG</name>
<comment type="caution">
    <text evidence="1">The sequence shown here is derived from an EMBL/GenBank/DDBJ whole genome shotgun (WGS) entry which is preliminary data.</text>
</comment>
<protein>
    <submittedName>
        <fullName evidence="1">Uncharacterized protein</fullName>
    </submittedName>
</protein>
<reference evidence="1" key="1">
    <citation type="journal article" date="2020" name="Fungal Divers.">
        <title>Resolving the Mortierellaceae phylogeny through synthesis of multi-gene phylogenetics and phylogenomics.</title>
        <authorList>
            <person name="Vandepol N."/>
            <person name="Liber J."/>
            <person name="Desiro A."/>
            <person name="Na H."/>
            <person name="Kennedy M."/>
            <person name="Barry K."/>
            <person name="Grigoriev I.V."/>
            <person name="Miller A.N."/>
            <person name="O'Donnell K."/>
            <person name="Stajich J.E."/>
            <person name="Bonito G."/>
        </authorList>
    </citation>
    <scope>NUCLEOTIDE SEQUENCE</scope>
    <source>
        <strain evidence="1">KOD1015</strain>
    </source>
</reference>
<dbReference type="Proteomes" id="UP000780801">
    <property type="component" value="Unassembled WGS sequence"/>
</dbReference>
<dbReference type="AlphaFoldDB" id="A0A9P6FNV5"/>
<sequence>MSSKEKDFDELQWIKDKLDKNEVISMRDFAITFEYLCQDDADTAFKALMSKSFITFQTRTALQNNYEIWKRNDGPAFWASQTATLSLTQTASELVAEGAHVAKDLVNGQSNVSFPEAPTDMKYIHGQLFRHAVSLLEEYQALCSTDKDTTLIKDAQVVTMSPRVVDHFTDSDDQELISNAVFHTTIPGFETHECLAFIKCYAPVVKEHDVPFLRRKLVVDWGALLGRYLHGELPRSAIIQDKVFKILIHLCDFIENPPFGSAAPSENDCLQLWSYVYGPIVDKVTIHSGEKILDTSKVLRQQQASEYGDVSDTGRMVDLIFLYKDIELSNVEFKRTDISSRNIALQCRKNVRLGRCLQEAHATYGFKDASVIMGDVAGFVGLFYQVKPMREVSIAGKTSASMVYLPTTSGALEAFLEGTSLAMIWKFVEFLEGQGPKIARAKERHQIDLETMKFSQAIGSSESLTPPPAVKKYDNNVTFSPTKKRLYSVTVD</sequence>
<evidence type="ECO:0000313" key="2">
    <source>
        <dbReference type="Proteomes" id="UP000780801"/>
    </source>
</evidence>
<gene>
    <name evidence="1" type="ORF">BGW38_004755</name>
</gene>
<accession>A0A9P6FNV5</accession>
<dbReference type="OrthoDB" id="2444920at2759"/>
<keyword evidence="2" id="KW-1185">Reference proteome</keyword>
<evidence type="ECO:0000313" key="1">
    <source>
        <dbReference type="EMBL" id="KAF9579123.1"/>
    </source>
</evidence>
<organism evidence="1 2">
    <name type="scientific">Lunasporangiospora selenospora</name>
    <dbReference type="NCBI Taxonomy" id="979761"/>
    <lineage>
        <taxon>Eukaryota</taxon>
        <taxon>Fungi</taxon>
        <taxon>Fungi incertae sedis</taxon>
        <taxon>Mucoromycota</taxon>
        <taxon>Mortierellomycotina</taxon>
        <taxon>Mortierellomycetes</taxon>
        <taxon>Mortierellales</taxon>
        <taxon>Mortierellaceae</taxon>
        <taxon>Lunasporangiospora</taxon>
    </lineage>
</organism>
<proteinExistence type="predicted"/>